<dbReference type="AlphaFoldDB" id="A0A0U4VKN6"/>
<reference evidence="5 6" key="1">
    <citation type="submission" date="2016-01" db="EMBL/GenBank/DDBJ databases">
        <title>Annotation of Pseudomonas oryzihabitans USDA-ARS-USMARC-56511.</title>
        <authorList>
            <person name="Harhay G.P."/>
            <person name="Harhay D.M."/>
            <person name="Smith T.P.L."/>
            <person name="Bono J.L."/>
            <person name="Heaton M.P."/>
            <person name="Clawson M.L."/>
            <person name="Chitko-Mckown C.G."/>
            <person name="Capik S.F."/>
            <person name="DeDonder K.D."/>
            <person name="Apley M.D."/>
            <person name="Lubbers B.V."/>
            <person name="White B.J."/>
            <person name="Larson R.L."/>
        </authorList>
    </citation>
    <scope>NUCLEOTIDE SEQUENCE [LARGE SCALE GENOMIC DNA]</scope>
    <source>
        <strain evidence="5 6">USDA-ARS-USMARC-56511</strain>
    </source>
</reference>
<dbReference type="GO" id="GO:0016787">
    <property type="term" value="F:hydrolase activity"/>
    <property type="evidence" value="ECO:0007669"/>
    <property type="project" value="UniProtKB-KW"/>
</dbReference>
<keyword evidence="2 5" id="KW-0378">Hydrolase</keyword>
<protein>
    <submittedName>
        <fullName evidence="5">Allophanate hydrolase</fullName>
    </submittedName>
</protein>
<dbReference type="Proteomes" id="UP000064137">
    <property type="component" value="Chromosome"/>
</dbReference>
<sequence length="310" mass="32996">MSGLKVIKPGPLTLLQDLGRQGWQHLGVAPSGPMDGHAARWANRLVDNPMTAPLLEIALGGAEFEIETDTWLALTGAPLEARLEGEPLPPWSCFPVRAGMRLRLGFAQAGQRAYLAAAGGGFQVPATLGSMASNRREGLGGPDGNGAALVARQQLACAAVTELHARGCGPAARFVPDYREVPTLRVIFGGDAEAFGPAAQQALCDQPWQISPQSDRMGIRLAGRTPLAPPRRQWSLGVVTGAIQVPPDGQPIVLMADRQTMGGYPLLGFIHPLDLARLAQCPAHHEVRFAPVELAVAQDEWRCFLAFFSG</sequence>
<dbReference type="InterPro" id="IPR003778">
    <property type="entry name" value="CT_A_B"/>
</dbReference>
<dbReference type="PANTHER" id="PTHR43309">
    <property type="entry name" value="5-OXOPROLINASE SUBUNIT C"/>
    <property type="match status" value="1"/>
</dbReference>
<dbReference type="SMART" id="SM00797">
    <property type="entry name" value="AHS2"/>
    <property type="match status" value="1"/>
</dbReference>
<keyword evidence="1" id="KW-0547">Nucleotide-binding</keyword>
<dbReference type="OrthoDB" id="9768696at2"/>
<dbReference type="NCBIfam" id="TIGR00724">
    <property type="entry name" value="urea_amlyse_rel"/>
    <property type="match status" value="1"/>
</dbReference>
<dbReference type="RefSeq" id="WP_059313874.1">
    <property type="nucleotide sequence ID" value="NZ_CP013987.1"/>
</dbReference>
<organism evidence="5 6">
    <name type="scientific">Pseudomonas oryzihabitans</name>
    <dbReference type="NCBI Taxonomy" id="47885"/>
    <lineage>
        <taxon>Bacteria</taxon>
        <taxon>Pseudomonadati</taxon>
        <taxon>Pseudomonadota</taxon>
        <taxon>Gammaproteobacteria</taxon>
        <taxon>Pseudomonadales</taxon>
        <taxon>Pseudomonadaceae</taxon>
        <taxon>Pseudomonas</taxon>
    </lineage>
</organism>
<dbReference type="EMBL" id="CP013987">
    <property type="protein sequence ID" value="ALZ83623.1"/>
    <property type="molecule type" value="Genomic_DNA"/>
</dbReference>
<dbReference type="PANTHER" id="PTHR43309:SF4">
    <property type="entry name" value="CARBOXYLTRANSFERASE DOMAIN-CONTAINING PROTEIN"/>
    <property type="match status" value="1"/>
</dbReference>
<evidence type="ECO:0000313" key="5">
    <source>
        <dbReference type="EMBL" id="ALZ83623.1"/>
    </source>
</evidence>
<evidence type="ECO:0000256" key="2">
    <source>
        <dbReference type="ARBA" id="ARBA00022801"/>
    </source>
</evidence>
<dbReference type="SUPFAM" id="SSF50891">
    <property type="entry name" value="Cyclophilin-like"/>
    <property type="match status" value="1"/>
</dbReference>
<evidence type="ECO:0000259" key="4">
    <source>
        <dbReference type="SMART" id="SM00797"/>
    </source>
</evidence>
<dbReference type="GO" id="GO:0005524">
    <property type="term" value="F:ATP binding"/>
    <property type="evidence" value="ECO:0007669"/>
    <property type="project" value="UniProtKB-KW"/>
</dbReference>
<keyword evidence="3" id="KW-0067">ATP-binding</keyword>
<accession>A0A0U4VKN6</accession>
<evidence type="ECO:0000313" key="6">
    <source>
        <dbReference type="Proteomes" id="UP000064137"/>
    </source>
</evidence>
<gene>
    <name evidence="5" type="ORF">APT59_05165</name>
</gene>
<evidence type="ECO:0000256" key="3">
    <source>
        <dbReference type="ARBA" id="ARBA00022840"/>
    </source>
</evidence>
<dbReference type="Gene3D" id="2.40.100.10">
    <property type="entry name" value="Cyclophilin-like"/>
    <property type="match status" value="1"/>
</dbReference>
<feature type="domain" description="Carboxyltransferase" evidence="4">
    <location>
        <begin position="25"/>
        <end position="308"/>
    </location>
</feature>
<dbReference type="InterPro" id="IPR029000">
    <property type="entry name" value="Cyclophilin-like_dom_sf"/>
</dbReference>
<dbReference type="KEGG" id="por:APT59_05165"/>
<dbReference type="InterPro" id="IPR052708">
    <property type="entry name" value="PxpC"/>
</dbReference>
<evidence type="ECO:0000256" key="1">
    <source>
        <dbReference type="ARBA" id="ARBA00022741"/>
    </source>
</evidence>
<proteinExistence type="predicted"/>
<dbReference type="Pfam" id="PF02626">
    <property type="entry name" value="CT_A_B"/>
    <property type="match status" value="1"/>
</dbReference>
<name>A0A0U4VKN6_9PSED</name>